<dbReference type="InterPro" id="IPR014957">
    <property type="entry name" value="IDEAL_dom"/>
</dbReference>
<dbReference type="InterPro" id="IPR027393">
    <property type="entry name" value="Virus_scaffolding_prot_C"/>
</dbReference>
<protein>
    <submittedName>
        <fullName evidence="2">IDEAL domain-containing protein</fullName>
    </submittedName>
</protein>
<evidence type="ECO:0000313" key="3">
    <source>
        <dbReference type="Proteomes" id="UP000663452"/>
    </source>
</evidence>
<keyword evidence="3" id="KW-1185">Reference proteome</keyword>
<accession>A0ABX7L7R3</accession>
<feature type="domain" description="IDEAL" evidence="1">
    <location>
        <begin position="18"/>
        <end position="54"/>
    </location>
</feature>
<gene>
    <name evidence="2" type="ORF">JRJ22_15345</name>
</gene>
<evidence type="ECO:0000313" key="2">
    <source>
        <dbReference type="EMBL" id="QSF42689.1"/>
    </source>
</evidence>
<proteinExistence type="predicted"/>
<dbReference type="Proteomes" id="UP000663452">
    <property type="component" value="Chromosome"/>
</dbReference>
<evidence type="ECO:0000259" key="1">
    <source>
        <dbReference type="SMART" id="SM00914"/>
    </source>
</evidence>
<name>A0ABX7L7R3_9BACL</name>
<organism evidence="2 3">
    <name type="scientific">Paenibacillus tianjinensis</name>
    <dbReference type="NCBI Taxonomy" id="2810347"/>
    <lineage>
        <taxon>Bacteria</taxon>
        <taxon>Bacillati</taxon>
        <taxon>Bacillota</taxon>
        <taxon>Bacilli</taxon>
        <taxon>Bacillales</taxon>
        <taxon>Paenibacillaceae</taxon>
        <taxon>Paenibacillus</taxon>
    </lineage>
</organism>
<dbReference type="SMART" id="SM00914">
    <property type="entry name" value="IDEAL"/>
    <property type="match status" value="1"/>
</dbReference>
<sequence length="72" mass="8083">MRILLLYALALDKYIEVVWEAAVLKYRIEQLQQLIDQALDNWDAEAFYQYSAELAGLKAVQGHGQVKAGAGT</sequence>
<reference evidence="2 3" key="1">
    <citation type="submission" date="2021-02" db="EMBL/GenBank/DDBJ databases">
        <title>Paenibacillus tianjinensis sp. nov.</title>
        <authorList>
            <person name="Liu H."/>
        </authorList>
    </citation>
    <scope>NUCLEOTIDE SEQUENCE [LARGE SCALE GENOMIC DNA]</scope>
    <source>
        <strain evidence="2 3">TB2019</strain>
    </source>
</reference>
<dbReference type="RefSeq" id="WP_206100378.1">
    <property type="nucleotide sequence ID" value="NZ_CP070969.1"/>
</dbReference>
<dbReference type="Pfam" id="PF08858">
    <property type="entry name" value="IDEAL"/>
    <property type="match status" value="1"/>
</dbReference>
<dbReference type="Gene3D" id="4.10.810.10">
    <property type="entry name" value="Virus Scaffolding Protein, Chain A"/>
    <property type="match status" value="1"/>
</dbReference>
<dbReference type="EMBL" id="CP070969">
    <property type="protein sequence ID" value="QSF42689.1"/>
    <property type="molecule type" value="Genomic_DNA"/>
</dbReference>